<accession>A0ABM1DT84</accession>
<evidence type="ECO:0000313" key="4">
    <source>
        <dbReference type="RefSeq" id="XP_014663155.1"/>
    </source>
</evidence>
<dbReference type="PANTHER" id="PTHR10063">
    <property type="entry name" value="TUBERIN"/>
    <property type="match status" value="1"/>
</dbReference>
<evidence type="ECO:0000313" key="3">
    <source>
        <dbReference type="Proteomes" id="UP000695022"/>
    </source>
</evidence>
<dbReference type="Pfam" id="PF02145">
    <property type="entry name" value="Rap_GAP"/>
    <property type="match status" value="1"/>
</dbReference>
<organism evidence="3 4">
    <name type="scientific">Priapulus caudatus</name>
    <name type="common">Priapulid worm</name>
    <dbReference type="NCBI Taxonomy" id="37621"/>
    <lineage>
        <taxon>Eukaryota</taxon>
        <taxon>Metazoa</taxon>
        <taxon>Ecdysozoa</taxon>
        <taxon>Scalidophora</taxon>
        <taxon>Priapulida</taxon>
        <taxon>Priapulimorpha</taxon>
        <taxon>Priapulimorphida</taxon>
        <taxon>Priapulidae</taxon>
        <taxon>Priapulus</taxon>
    </lineage>
</organism>
<feature type="domain" description="Rap-GAP" evidence="2">
    <location>
        <begin position="37"/>
        <end position="245"/>
    </location>
</feature>
<sequence>MAFHYCRQMLCQLGFLSWEKRAEFDLLKKNEKLLRELRNLDIQKCRETHKIAVIYVAEGQEDKISVLSNPAGSRAFEEFVAGLGWEVDLGQHPGFMGGLQSNKSTGGTAPYYATSSLEVIYHVSTRMPSHTDDSRHVKLRHLGNDEVHIVWSEHTRDYRRGIIATEFNDIMIVIYPLPNLLYRIQISKKPEIPYFGPLFDGAIVDHRVLPGLVRATAINASRVKRSLIPLYQSFFEERAKYIDNVVKSLKDPTSFEEFTAKVFSPSNRAFDQVLGVREYTAPYR</sequence>
<protein>
    <submittedName>
        <fullName evidence="4">Ral GTPase-activating protein subunit alpha-1-like</fullName>
    </submittedName>
</protein>
<gene>
    <name evidence="4" type="primary">LOC106805900</name>
</gene>
<dbReference type="PROSITE" id="PS50085">
    <property type="entry name" value="RAPGAP"/>
    <property type="match status" value="1"/>
</dbReference>
<evidence type="ECO:0000256" key="1">
    <source>
        <dbReference type="ARBA" id="ARBA00022468"/>
    </source>
</evidence>
<dbReference type="InterPro" id="IPR027107">
    <property type="entry name" value="Tuberin/Ral-act_asu"/>
</dbReference>
<keyword evidence="1" id="KW-0343">GTPase activation</keyword>
<dbReference type="RefSeq" id="XP_014663155.1">
    <property type="nucleotide sequence ID" value="XM_014807669.1"/>
</dbReference>
<evidence type="ECO:0000259" key="2">
    <source>
        <dbReference type="PROSITE" id="PS50085"/>
    </source>
</evidence>
<dbReference type="InterPro" id="IPR035974">
    <property type="entry name" value="Rap/Ran-GAP_sf"/>
</dbReference>
<keyword evidence="3" id="KW-1185">Reference proteome</keyword>
<dbReference type="InterPro" id="IPR000331">
    <property type="entry name" value="Rap/Ran_GAP_dom"/>
</dbReference>
<reference evidence="4" key="1">
    <citation type="submission" date="2025-08" db="UniProtKB">
        <authorList>
            <consortium name="RefSeq"/>
        </authorList>
    </citation>
    <scope>IDENTIFICATION</scope>
</reference>
<name>A0ABM1DT84_PRICU</name>
<dbReference type="GeneID" id="106805900"/>
<dbReference type="PANTHER" id="PTHR10063:SF11">
    <property type="entry name" value="RHO GTPASE-ACTIVATING PROTEIN CG5521-RELATED"/>
    <property type="match status" value="1"/>
</dbReference>
<proteinExistence type="predicted"/>
<dbReference type="Gene3D" id="3.40.50.11210">
    <property type="entry name" value="Rap/Ran-GAP"/>
    <property type="match status" value="1"/>
</dbReference>
<dbReference type="SUPFAM" id="SSF111347">
    <property type="entry name" value="Rap/Ran-GAP"/>
    <property type="match status" value="1"/>
</dbReference>
<dbReference type="Proteomes" id="UP000695022">
    <property type="component" value="Unplaced"/>
</dbReference>